<comment type="caution">
    <text evidence="2">The sequence shown here is derived from an EMBL/GenBank/DDBJ whole genome shotgun (WGS) entry which is preliminary data.</text>
</comment>
<feature type="region of interest" description="Disordered" evidence="1">
    <location>
        <begin position="300"/>
        <end position="460"/>
    </location>
</feature>
<feature type="compositionally biased region" description="Basic and acidic residues" evidence="1">
    <location>
        <begin position="170"/>
        <end position="184"/>
    </location>
</feature>
<keyword evidence="3" id="KW-1185">Reference proteome</keyword>
<feature type="region of interest" description="Disordered" evidence="1">
    <location>
        <begin position="1"/>
        <end position="29"/>
    </location>
</feature>
<sequence>MRRNTFPPRPRPDGGRLRAPERTPEQSKRKVFNCIVDDTALVAGAKKSTRDGIRKWISQDAIRLFVPLHTLDQLRHLQNGDERINLDSRDALKWLDDITSMPTIDDRVQLEGVDEAYDTWEEVEQFLLPETLLSMEESDSEDDDDYVEDMESSFNALDVSDETSVSSTHSLEHPSKSPRVESVHPTHQNRPINGNQTKIAAVAKSPISHSASSTIERSRGPKSPKKSIPPHLRPFFNHIMWRINKESNPGAALESFILLTNDPSKQMIAQKFGIRAKRLEQLRDAVAREDREYKNHLAVDKIESEARRNNLNVEPKGPERPKSSHSNVSKSVSAVDSDDDDDEVILKRAPRGPAQQNNNQRVFDPNDFGRTNQQASPRGNRGAYPPSRGRGSPRGGPSPRGGRGAFSPRGAYVPPGPSFRPTPTNARHDPNRPIDPDSFARPPARGSAVRGARRSLWEPN</sequence>
<feature type="compositionally biased region" description="Basic and acidic residues" evidence="1">
    <location>
        <begin position="426"/>
        <end position="435"/>
    </location>
</feature>
<evidence type="ECO:0000256" key="1">
    <source>
        <dbReference type="SAM" id="MobiDB-lite"/>
    </source>
</evidence>
<gene>
    <name evidence="2" type="ORF">PDIGIT_LOCUS10894</name>
</gene>
<dbReference type="OrthoDB" id="5361617at2759"/>
<feature type="compositionally biased region" description="Polar residues" evidence="1">
    <location>
        <begin position="185"/>
        <end position="198"/>
    </location>
</feature>
<feature type="compositionally biased region" description="Basic and acidic residues" evidence="1">
    <location>
        <begin position="10"/>
        <end position="28"/>
    </location>
</feature>
<evidence type="ECO:0000313" key="3">
    <source>
        <dbReference type="Proteomes" id="UP001152607"/>
    </source>
</evidence>
<accession>A0A9W4ULB3</accession>
<dbReference type="AlphaFoldDB" id="A0A9W4ULB3"/>
<feature type="compositionally biased region" description="Low complexity" evidence="1">
    <location>
        <begin position="381"/>
        <end position="390"/>
    </location>
</feature>
<dbReference type="EMBL" id="CAOQHR010000007">
    <property type="protein sequence ID" value="CAI6337779.1"/>
    <property type="molecule type" value="Genomic_DNA"/>
</dbReference>
<feature type="compositionally biased region" description="Low complexity" evidence="1">
    <location>
        <begin position="324"/>
        <end position="335"/>
    </location>
</feature>
<proteinExistence type="predicted"/>
<feature type="compositionally biased region" description="Low complexity" evidence="1">
    <location>
        <begin position="440"/>
        <end position="450"/>
    </location>
</feature>
<feature type="region of interest" description="Disordered" evidence="1">
    <location>
        <begin position="157"/>
        <end position="231"/>
    </location>
</feature>
<organism evidence="2 3">
    <name type="scientific">Periconia digitata</name>
    <dbReference type="NCBI Taxonomy" id="1303443"/>
    <lineage>
        <taxon>Eukaryota</taxon>
        <taxon>Fungi</taxon>
        <taxon>Dikarya</taxon>
        <taxon>Ascomycota</taxon>
        <taxon>Pezizomycotina</taxon>
        <taxon>Dothideomycetes</taxon>
        <taxon>Pleosporomycetidae</taxon>
        <taxon>Pleosporales</taxon>
        <taxon>Massarineae</taxon>
        <taxon>Periconiaceae</taxon>
        <taxon>Periconia</taxon>
    </lineage>
</organism>
<evidence type="ECO:0000313" key="2">
    <source>
        <dbReference type="EMBL" id="CAI6337779.1"/>
    </source>
</evidence>
<name>A0A9W4ULB3_9PLEO</name>
<protein>
    <recommendedName>
        <fullName evidence="4">PIN domain-containing protein</fullName>
    </recommendedName>
</protein>
<reference evidence="2" key="1">
    <citation type="submission" date="2023-01" db="EMBL/GenBank/DDBJ databases">
        <authorList>
            <person name="Van Ghelder C."/>
            <person name="Rancurel C."/>
        </authorList>
    </citation>
    <scope>NUCLEOTIDE SEQUENCE</scope>
    <source>
        <strain evidence="2">CNCM I-4278</strain>
    </source>
</reference>
<dbReference type="Proteomes" id="UP001152607">
    <property type="component" value="Unassembled WGS sequence"/>
</dbReference>
<evidence type="ECO:0008006" key="4">
    <source>
        <dbReference type="Google" id="ProtNLM"/>
    </source>
</evidence>
<feature type="compositionally biased region" description="Gly residues" evidence="1">
    <location>
        <begin position="392"/>
        <end position="404"/>
    </location>
</feature>